<dbReference type="EMBL" id="FLRE01002214">
    <property type="protein sequence ID" value="SBT58203.1"/>
    <property type="molecule type" value="Genomic_DNA"/>
</dbReference>
<dbReference type="AlphaFoldDB" id="A0A1A9APT4"/>
<sequence length="243" mass="28049">MSTIKCLDDLPSKKYYTELKNGIKFDAIHKKVESTPFSPEDPFWVNTLPQYLENYIKRYIDTWSMSNEGKRCRDLNHILNSIIKRIKEKPTYDESYNLIEAYTNSAATYSLQIQDTLCTRDSELKHYQFKSFDDFDSTIKKLKSKCQEETARTSLTGDQDEMQQYSDRNSSIIAVTSLSGILSLFFFLYKTTSFGSILNNVIRKKTKFGDSLSSEPYHETLEDISELSDGGAHNILYNSIGDF</sequence>
<gene>
    <name evidence="1" type="ORF">POVWA1_067490</name>
    <name evidence="2" type="ORF">POVWA2_083710</name>
</gene>
<evidence type="ECO:0000313" key="3">
    <source>
        <dbReference type="Proteomes" id="UP000078550"/>
    </source>
</evidence>
<protein>
    <submittedName>
        <fullName evidence="2">PIR Superfamily Protein</fullName>
    </submittedName>
</protein>
<reference evidence="3 4" key="2">
    <citation type="submission" date="2016-05" db="EMBL/GenBank/DDBJ databases">
        <authorList>
            <person name="Naeem Raeece"/>
        </authorList>
    </citation>
    <scope>NUCLEOTIDE SEQUENCE [LARGE SCALE GENOMIC DNA]</scope>
</reference>
<evidence type="ECO:0000313" key="2">
    <source>
        <dbReference type="EMBL" id="SBT58203.1"/>
    </source>
</evidence>
<keyword evidence="4" id="KW-1185">Reference proteome</keyword>
<dbReference type="Proteomes" id="UP000078550">
    <property type="component" value="Unassembled WGS sequence"/>
</dbReference>
<dbReference type="Proteomes" id="UP000078555">
    <property type="component" value="Unassembled WGS sequence"/>
</dbReference>
<accession>A0A1A9APT4</accession>
<organism evidence="2 3">
    <name type="scientific">Plasmodium ovale wallikeri</name>
    <dbReference type="NCBI Taxonomy" id="864142"/>
    <lineage>
        <taxon>Eukaryota</taxon>
        <taxon>Sar</taxon>
        <taxon>Alveolata</taxon>
        <taxon>Apicomplexa</taxon>
        <taxon>Aconoidasida</taxon>
        <taxon>Haemosporida</taxon>
        <taxon>Plasmodiidae</taxon>
        <taxon>Plasmodium</taxon>
        <taxon>Plasmodium (Plasmodium)</taxon>
    </lineage>
</organism>
<evidence type="ECO:0000313" key="4">
    <source>
        <dbReference type="Proteomes" id="UP000078555"/>
    </source>
</evidence>
<name>A0A1A9APT4_PLAOA</name>
<dbReference type="EMBL" id="FLRD01000585">
    <property type="protein sequence ID" value="SBT54968.1"/>
    <property type="molecule type" value="Genomic_DNA"/>
</dbReference>
<proteinExistence type="predicted"/>
<evidence type="ECO:0000313" key="1">
    <source>
        <dbReference type="EMBL" id="SBT54968.1"/>
    </source>
</evidence>
<reference evidence="2" key="1">
    <citation type="submission" date="2016-05" db="EMBL/GenBank/DDBJ databases">
        <authorList>
            <person name="Lavstsen T."/>
            <person name="Jespersen J.S."/>
        </authorList>
    </citation>
    <scope>NUCLEOTIDE SEQUENCE [LARGE SCALE GENOMIC DNA]</scope>
</reference>